<reference evidence="7 8" key="1">
    <citation type="submission" date="2013-01" db="EMBL/GenBank/DDBJ databases">
        <authorList>
            <person name="Harkins D.M."/>
            <person name="Durkin A.S."/>
            <person name="Brinkac L.M."/>
            <person name="Haft D.H."/>
            <person name="Selengut J.D."/>
            <person name="Sanka R."/>
            <person name="DePew J."/>
            <person name="Purushe J."/>
            <person name="Tulsiani S.M."/>
            <person name="Graham G.C."/>
            <person name="Burns M.-A."/>
            <person name="Dohnt M.F."/>
            <person name="Smythe L.D."/>
            <person name="McKay D.B."/>
            <person name="Craig S.B."/>
            <person name="Vinetz J.M."/>
            <person name="Sutton G.G."/>
            <person name="Nierman W.C."/>
            <person name="Fouts D.E."/>
        </authorList>
    </citation>
    <scope>NUCLEOTIDE SEQUENCE [LARGE SCALE GENOMIC DNA]</scope>
    <source>
        <strain evidence="7 8">LT2116</strain>
    </source>
</reference>
<keyword evidence="4 6" id="KW-0238">DNA-binding</keyword>
<dbReference type="GO" id="GO:0004803">
    <property type="term" value="F:transposase activity"/>
    <property type="evidence" value="ECO:0007669"/>
    <property type="project" value="UniProtKB-UniRule"/>
</dbReference>
<evidence type="ECO:0000256" key="4">
    <source>
        <dbReference type="ARBA" id="ARBA00023125"/>
    </source>
</evidence>
<keyword evidence="6" id="KW-0814">Transposable element</keyword>
<proteinExistence type="inferred from homology"/>
<dbReference type="InterPro" id="IPR001207">
    <property type="entry name" value="Transposase_mutator"/>
</dbReference>
<accession>M3GV60</accession>
<evidence type="ECO:0000256" key="3">
    <source>
        <dbReference type="ARBA" id="ARBA00022578"/>
    </source>
</evidence>
<evidence type="ECO:0000256" key="2">
    <source>
        <dbReference type="ARBA" id="ARBA00010961"/>
    </source>
</evidence>
<protein>
    <recommendedName>
        <fullName evidence="6">Mutator family transposase</fullName>
    </recommendedName>
</protein>
<dbReference type="PANTHER" id="PTHR33217:SF5">
    <property type="entry name" value="MUTATOR FAMILY TRANSPOSASE"/>
    <property type="match status" value="1"/>
</dbReference>
<evidence type="ECO:0000313" key="7">
    <source>
        <dbReference type="EMBL" id="EMF80766.1"/>
    </source>
</evidence>
<evidence type="ECO:0000313" key="8">
    <source>
        <dbReference type="Proteomes" id="UP000011770"/>
    </source>
</evidence>
<evidence type="ECO:0000256" key="1">
    <source>
        <dbReference type="ARBA" id="ARBA00002190"/>
    </source>
</evidence>
<keyword evidence="5 6" id="KW-0233">DNA recombination</keyword>
<evidence type="ECO:0000256" key="5">
    <source>
        <dbReference type="ARBA" id="ARBA00023172"/>
    </source>
</evidence>
<dbReference type="AlphaFoldDB" id="M3GV60"/>
<comment type="caution">
    <text evidence="7">The sequence shown here is derived from an EMBL/GenBank/DDBJ whole genome shotgun (WGS) entry which is preliminary data.</text>
</comment>
<dbReference type="EMBL" id="AHOR02000047">
    <property type="protein sequence ID" value="EMF80766.1"/>
    <property type="molecule type" value="Genomic_DNA"/>
</dbReference>
<comment type="function">
    <text evidence="1 6">Required for the transposition of the insertion element.</text>
</comment>
<gene>
    <name evidence="7" type="ORF">LEP1GSC188_3874</name>
</gene>
<sequence>MISKSWRNNWESVIPFLAYPPNIRKAIYTTNAIESMNMGLGKLSRIGARFRTMKRRSSFSI</sequence>
<comment type="similarity">
    <text evidence="2 6">Belongs to the transposase mutator family.</text>
</comment>
<dbReference type="PANTHER" id="PTHR33217">
    <property type="entry name" value="TRANSPOSASE FOR INSERTION SEQUENCE ELEMENT IS1081"/>
    <property type="match status" value="1"/>
</dbReference>
<dbReference type="Pfam" id="PF00872">
    <property type="entry name" value="Transposase_mut"/>
    <property type="match status" value="1"/>
</dbReference>
<evidence type="ECO:0000256" key="6">
    <source>
        <dbReference type="RuleBase" id="RU365089"/>
    </source>
</evidence>
<name>M3GV60_9LEPT</name>
<organism evidence="7 8">
    <name type="scientific">Leptospira weilii serovar Topaz str. LT2116</name>
    <dbReference type="NCBI Taxonomy" id="1088540"/>
    <lineage>
        <taxon>Bacteria</taxon>
        <taxon>Pseudomonadati</taxon>
        <taxon>Spirochaetota</taxon>
        <taxon>Spirochaetia</taxon>
        <taxon>Leptospirales</taxon>
        <taxon>Leptospiraceae</taxon>
        <taxon>Leptospira</taxon>
    </lineage>
</organism>
<dbReference type="GO" id="GO:0006313">
    <property type="term" value="P:DNA transposition"/>
    <property type="evidence" value="ECO:0007669"/>
    <property type="project" value="UniProtKB-UniRule"/>
</dbReference>
<dbReference type="GO" id="GO:0003677">
    <property type="term" value="F:DNA binding"/>
    <property type="evidence" value="ECO:0007669"/>
    <property type="project" value="UniProtKB-UniRule"/>
</dbReference>
<dbReference type="Proteomes" id="UP000011770">
    <property type="component" value="Unassembled WGS sequence"/>
</dbReference>
<keyword evidence="3 6" id="KW-0815">Transposition</keyword>